<evidence type="ECO:0000256" key="4">
    <source>
        <dbReference type="ARBA" id="ARBA00022825"/>
    </source>
</evidence>
<feature type="domain" description="PDZ" evidence="7">
    <location>
        <begin position="91"/>
        <end position="163"/>
    </location>
</feature>
<evidence type="ECO:0000256" key="5">
    <source>
        <dbReference type="SAM" id="MobiDB-lite"/>
    </source>
</evidence>
<dbReference type="InterPro" id="IPR001478">
    <property type="entry name" value="PDZ"/>
</dbReference>
<dbReference type="Gene3D" id="3.30.750.44">
    <property type="match status" value="1"/>
</dbReference>
<organism evidence="8 9">
    <name type="scientific">Streptomyces coryli</name>
    <dbReference type="NCBI Taxonomy" id="1128680"/>
    <lineage>
        <taxon>Bacteria</taxon>
        <taxon>Bacillati</taxon>
        <taxon>Actinomycetota</taxon>
        <taxon>Actinomycetes</taxon>
        <taxon>Kitasatosporales</taxon>
        <taxon>Streptomycetaceae</taxon>
        <taxon>Streptomyces</taxon>
    </lineage>
</organism>
<evidence type="ECO:0000313" key="8">
    <source>
        <dbReference type="EMBL" id="NGN67909.1"/>
    </source>
</evidence>
<dbReference type="CDD" id="cd07560">
    <property type="entry name" value="Peptidase_S41_CPP"/>
    <property type="match status" value="1"/>
</dbReference>
<dbReference type="EMBL" id="JAAKZV010000170">
    <property type="protein sequence ID" value="NGN67909.1"/>
    <property type="molecule type" value="Genomic_DNA"/>
</dbReference>
<keyword evidence="6" id="KW-0732">Signal</keyword>
<name>A0A6G4U6P5_9ACTN</name>
<evidence type="ECO:0000256" key="3">
    <source>
        <dbReference type="ARBA" id="ARBA00022801"/>
    </source>
</evidence>
<evidence type="ECO:0000313" key="9">
    <source>
        <dbReference type="Proteomes" id="UP000481583"/>
    </source>
</evidence>
<comment type="caution">
    <text evidence="8">The sequence shown here is derived from an EMBL/GenBank/DDBJ whole genome shotgun (WGS) entry which is preliminary data.</text>
</comment>
<dbReference type="SMART" id="SM00245">
    <property type="entry name" value="TSPc"/>
    <property type="match status" value="1"/>
</dbReference>
<keyword evidence="4" id="KW-0720">Serine protease</keyword>
<dbReference type="InterPro" id="IPR041489">
    <property type="entry name" value="PDZ_6"/>
</dbReference>
<evidence type="ECO:0000259" key="7">
    <source>
        <dbReference type="PROSITE" id="PS50106"/>
    </source>
</evidence>
<dbReference type="GO" id="GO:0006508">
    <property type="term" value="P:proteolysis"/>
    <property type="evidence" value="ECO:0007669"/>
    <property type="project" value="UniProtKB-KW"/>
</dbReference>
<dbReference type="PANTHER" id="PTHR32060:SF30">
    <property type="entry name" value="CARBOXY-TERMINAL PROCESSING PROTEASE CTPA"/>
    <property type="match status" value="1"/>
</dbReference>
<dbReference type="SUPFAM" id="SSF52096">
    <property type="entry name" value="ClpP/crotonase"/>
    <property type="match status" value="1"/>
</dbReference>
<evidence type="ECO:0000256" key="1">
    <source>
        <dbReference type="ARBA" id="ARBA00009179"/>
    </source>
</evidence>
<comment type="similarity">
    <text evidence="1">Belongs to the peptidase S41A family.</text>
</comment>
<dbReference type="SUPFAM" id="SSF50156">
    <property type="entry name" value="PDZ domain-like"/>
    <property type="match status" value="1"/>
</dbReference>
<dbReference type="GO" id="GO:0004175">
    <property type="term" value="F:endopeptidase activity"/>
    <property type="evidence" value="ECO:0007669"/>
    <property type="project" value="TreeGrafter"/>
</dbReference>
<feature type="region of interest" description="Disordered" evidence="5">
    <location>
        <begin position="50"/>
        <end position="74"/>
    </location>
</feature>
<dbReference type="PROSITE" id="PS50106">
    <property type="entry name" value="PDZ"/>
    <property type="match status" value="1"/>
</dbReference>
<dbReference type="GO" id="GO:0008236">
    <property type="term" value="F:serine-type peptidase activity"/>
    <property type="evidence" value="ECO:0007669"/>
    <property type="project" value="UniProtKB-KW"/>
</dbReference>
<protein>
    <submittedName>
        <fullName evidence="8">PDZ domain-containing protein</fullName>
    </submittedName>
</protein>
<feature type="compositionally biased region" description="Basic and acidic residues" evidence="5">
    <location>
        <begin position="55"/>
        <end position="74"/>
    </location>
</feature>
<dbReference type="InterPro" id="IPR029045">
    <property type="entry name" value="ClpP/crotonase-like_dom_sf"/>
</dbReference>
<dbReference type="PANTHER" id="PTHR32060">
    <property type="entry name" value="TAIL-SPECIFIC PROTEASE"/>
    <property type="match status" value="1"/>
</dbReference>
<dbReference type="RefSeq" id="WP_165241363.1">
    <property type="nucleotide sequence ID" value="NZ_JAAKZV010000170.1"/>
</dbReference>
<dbReference type="AlphaFoldDB" id="A0A6G4U6P5"/>
<gene>
    <name evidence="8" type="ORF">G5C51_28930</name>
</gene>
<dbReference type="Gene3D" id="2.30.42.10">
    <property type="match status" value="1"/>
</dbReference>
<dbReference type="Gene3D" id="3.90.226.10">
    <property type="entry name" value="2-enoyl-CoA Hydratase, Chain A, domain 1"/>
    <property type="match status" value="1"/>
</dbReference>
<dbReference type="InterPro" id="IPR005151">
    <property type="entry name" value="Tail-specific_protease"/>
</dbReference>
<sequence>MSGPSDCVPPRAFRRGAALTLVFAGVLATGAAAGTLTEAGSAVRLPSKSVADEATGTRRAAEPGHKADSDARELVSRSGDRWSAAYGPREYEDFQQTLDGRYVGVGLWIAQSRGRDVIKVTRVQPGGPADEAGIRAGDALRTVDGRRVAGQPVTEVVARLRGTDATAAPGSAVALGLERDGRRWERTLHRARLQARPVTVDRSRTPSAAATTIKVTSFTKGSGAEIRDAARAARGTGVVLDLRGNNGGLVQEAVTAASAFLDRGVVATYDNRGDQQALYAPAGGDTGTPLVVLVDGGTMSAAEMLAGALQDRGRAVVVGSRTFGKGTVQLPSEMPDGTVAELTVGTYRTPAGRVLEGIGVEPDLAVAGGRDAEAEASRVLSGLGGGL</sequence>
<dbReference type="SMART" id="SM00228">
    <property type="entry name" value="PDZ"/>
    <property type="match status" value="1"/>
</dbReference>
<dbReference type="InterPro" id="IPR036034">
    <property type="entry name" value="PDZ_sf"/>
</dbReference>
<keyword evidence="9" id="KW-1185">Reference proteome</keyword>
<keyword evidence="2" id="KW-0645">Protease</keyword>
<feature type="signal peptide" evidence="6">
    <location>
        <begin position="1"/>
        <end position="33"/>
    </location>
</feature>
<accession>A0A6G4U6P5</accession>
<reference evidence="8 9" key="1">
    <citation type="submission" date="2020-02" db="EMBL/GenBank/DDBJ databases">
        <title>Whole-genome analyses of novel actinobacteria.</title>
        <authorList>
            <person name="Sahin N."/>
        </authorList>
    </citation>
    <scope>NUCLEOTIDE SEQUENCE [LARGE SCALE GENOMIC DNA]</scope>
    <source>
        <strain evidence="8 9">A7024</strain>
    </source>
</reference>
<evidence type="ECO:0000256" key="2">
    <source>
        <dbReference type="ARBA" id="ARBA00022670"/>
    </source>
</evidence>
<dbReference type="InterPro" id="IPR004447">
    <property type="entry name" value="Peptidase_S41A"/>
</dbReference>
<dbReference type="Pfam" id="PF17820">
    <property type="entry name" value="PDZ_6"/>
    <property type="match status" value="1"/>
</dbReference>
<proteinExistence type="inferred from homology"/>
<dbReference type="GO" id="GO:0030288">
    <property type="term" value="C:outer membrane-bounded periplasmic space"/>
    <property type="evidence" value="ECO:0007669"/>
    <property type="project" value="TreeGrafter"/>
</dbReference>
<dbReference type="GO" id="GO:0007165">
    <property type="term" value="P:signal transduction"/>
    <property type="evidence" value="ECO:0007669"/>
    <property type="project" value="TreeGrafter"/>
</dbReference>
<feature type="chain" id="PRO_5026007605" evidence="6">
    <location>
        <begin position="34"/>
        <end position="387"/>
    </location>
</feature>
<keyword evidence="3" id="KW-0378">Hydrolase</keyword>
<dbReference type="Pfam" id="PF03572">
    <property type="entry name" value="Peptidase_S41"/>
    <property type="match status" value="1"/>
</dbReference>
<evidence type="ECO:0000256" key="6">
    <source>
        <dbReference type="SAM" id="SignalP"/>
    </source>
</evidence>
<dbReference type="Proteomes" id="UP000481583">
    <property type="component" value="Unassembled WGS sequence"/>
</dbReference>